<keyword evidence="3" id="KW-1185">Reference proteome</keyword>
<dbReference type="AlphaFoldDB" id="X6LHD8"/>
<evidence type="ECO:0000313" key="2">
    <source>
        <dbReference type="EMBL" id="ETO01009.1"/>
    </source>
</evidence>
<name>X6LHD8_RETFI</name>
<evidence type="ECO:0000313" key="3">
    <source>
        <dbReference type="Proteomes" id="UP000023152"/>
    </source>
</evidence>
<gene>
    <name evidence="2" type="ORF">RFI_36431</name>
</gene>
<accession>X6LHD8</accession>
<dbReference type="EMBL" id="ASPP01039469">
    <property type="protein sequence ID" value="ETO01009.1"/>
    <property type="molecule type" value="Genomic_DNA"/>
</dbReference>
<evidence type="ECO:0000256" key="1">
    <source>
        <dbReference type="SAM" id="MobiDB-lite"/>
    </source>
</evidence>
<feature type="region of interest" description="Disordered" evidence="1">
    <location>
        <begin position="20"/>
        <end position="42"/>
    </location>
</feature>
<feature type="compositionally biased region" description="Basic and acidic residues" evidence="1">
    <location>
        <begin position="20"/>
        <end position="34"/>
    </location>
</feature>
<reference evidence="2 3" key="1">
    <citation type="journal article" date="2013" name="Curr. Biol.">
        <title>The Genome of the Foraminiferan Reticulomyxa filosa.</title>
        <authorList>
            <person name="Glockner G."/>
            <person name="Hulsmann N."/>
            <person name="Schleicher M."/>
            <person name="Noegel A.A."/>
            <person name="Eichinger L."/>
            <person name="Gallinger C."/>
            <person name="Pawlowski J."/>
            <person name="Sierra R."/>
            <person name="Euteneuer U."/>
            <person name="Pillet L."/>
            <person name="Moustafa A."/>
            <person name="Platzer M."/>
            <person name="Groth M."/>
            <person name="Szafranski K."/>
            <person name="Schliwa M."/>
        </authorList>
    </citation>
    <scope>NUCLEOTIDE SEQUENCE [LARGE SCALE GENOMIC DNA]</scope>
</reference>
<feature type="non-terminal residue" evidence="2">
    <location>
        <position position="1"/>
    </location>
</feature>
<protein>
    <submittedName>
        <fullName evidence="2">Uncharacterized protein</fullName>
    </submittedName>
</protein>
<sequence>CLIRLGFARSFRNAVRVLQEKSEDNKEQKEKESEADVESSGMNISKRELQREKLELKVQDALKCIGVRLSKMQEKHRVHYRARFENILESLSSGKCKEHFQKLKDILGYMDTQGYVDEK</sequence>
<dbReference type="Proteomes" id="UP000023152">
    <property type="component" value="Unassembled WGS sequence"/>
</dbReference>
<proteinExistence type="predicted"/>
<comment type="caution">
    <text evidence="2">The sequence shown here is derived from an EMBL/GenBank/DDBJ whole genome shotgun (WGS) entry which is preliminary data.</text>
</comment>
<organism evidence="2 3">
    <name type="scientific">Reticulomyxa filosa</name>
    <dbReference type="NCBI Taxonomy" id="46433"/>
    <lineage>
        <taxon>Eukaryota</taxon>
        <taxon>Sar</taxon>
        <taxon>Rhizaria</taxon>
        <taxon>Retaria</taxon>
        <taxon>Foraminifera</taxon>
        <taxon>Monothalamids</taxon>
        <taxon>Reticulomyxidae</taxon>
        <taxon>Reticulomyxa</taxon>
    </lineage>
</organism>